<evidence type="ECO:0000256" key="6">
    <source>
        <dbReference type="ARBA" id="ARBA00022729"/>
    </source>
</evidence>
<sequence length="1447" mass="157921">MASGKTVNLIIQTDDGVEYHLPLEALRIAKNTTDDSAGRTFKSTGTSTDDLPTDGPPPQGNRAHPSPPIAQREAQNFQQSRAPIQSAAPSASGPPPHLMPITAGNPTHDNGMHEEPRRGGPKDRGRILAFKRLDHLYDAKRHAFGMVETNTAEKPSNDRFEHFVFVVRRIFNIKNEYQRTLIDIKSLYLRDVLADSIVNVKGLTWTEEKPCLNPDFVLAHESDIDAHVAELATLDSPDEDKQKQIQHARLLLEYLNEDFLKDKERFQALVKDGLITFDLILMLLKANTVVVAESILGEPTLLYVRWSEFRKHAIKGDYVYMEASYIESDGKCFRYTETILELSTFRGSMPITSLAVYPFKYDPKYDQLRAELIERGKKFCALQRADDPKIPGAFRSYNGLGFRRMKDDTHKFHVKGRVMIDSQAFRRILPDYPGFAYTKASPRPRATRPDPDEENPSGPNSPQKTPRSRRVSFNTPVDFNRMTDDDFLLCPSTVDGFSFTDKLWGQFSVSKLEQIRWHENAFDSLVLPPSQKTLIRALIESHTKGAQVSDEEHPDFDDIIQGKGKGLVMLLHGKPGLGKTLTAESISETLKRPLYVLSAGDLPPDPTKLELHLASVLDIAGSWGAVLLIDEADIYLEQRGMGEVNRNALVCVFLRLLEYFRGILILTTNRVRTFDEAFQSRIHVAIAYNDLGPDAKVQIWKTFITKALDSEKSLPLAAVSTTVSKSKWAENTTDAMALTSDDYAQLARNDLNGRQSNEMHVLTLLYALAAASPAMALTFGGWPLADCSSNCYKDILGEPALSKCKNTDVLCLCRDYTILGAMSDCLIRTRDCGNNQDRTNTIFNMQKVCDAVIFAAAEASATGSAAPAQPTGDNPPSGTSLAEPTSLQEAEGRLGPSASALINQRPFQLSTGAKAGIAIGSIAGFLLIATIACCCGIYHYQNHVIKKMNRSVNMDSPPAPEYTAADVAAGSDKGTYSSWFSGSSAAGFIKSHTRGATNDTHELGYGFDKELGLMISSSHPRNLANTPTKMHTVDTQGIPQVPPHAMFPQRNPIVAPAVTRSLSTRSGHASKKPVLTVTQSEITSETSSPVAHTGIGNLRMSVQSLRRQQPNDSTSNIPLMFFTPATPQVNVSPVSPSASSISGNGDIFGYYTRDSPTPENSSGSIGVAKSSLDRGTAASPEPYDPISNDAYNRAPSPYTVTATPASPYNNYGLSMDARMPIAGLDLSTEASSRGSTPSPTPRVGLHMPPRYTPYNSTNDRSVSPPLPPLPTTSSPAPPPPSRTPEPADRSTTPTTVTRSNSNNWRLSVERAADKALDKVRSAATAITSTGSNTTGFAQVPEEEEAKSELLNTIEDSRGRRKSKTTPAPKRADSGNPAPRSNSIGQSRSPSGRRTSNAAGTGGYRRSSSLGRYRNRTGSLSYNQIDGVNMPRGRSNRRGSNSSSVMLV</sequence>
<keyword evidence="13" id="KW-1185">Reference proteome</keyword>
<keyword evidence="5" id="KW-0336">GPI-anchor</keyword>
<organism evidence="12 13">
    <name type="scientific">Drechslerella dactyloides</name>
    <name type="common">Nematode-trapping fungus</name>
    <name type="synonym">Arthrobotrys dactyloides</name>
    <dbReference type="NCBI Taxonomy" id="74499"/>
    <lineage>
        <taxon>Eukaryota</taxon>
        <taxon>Fungi</taxon>
        <taxon>Dikarya</taxon>
        <taxon>Ascomycota</taxon>
        <taxon>Pezizomycotina</taxon>
        <taxon>Orbiliomycetes</taxon>
        <taxon>Orbiliales</taxon>
        <taxon>Orbiliaceae</taxon>
        <taxon>Drechslerella</taxon>
    </lineage>
</organism>
<dbReference type="Pfam" id="PF00004">
    <property type="entry name" value="AAA"/>
    <property type="match status" value="1"/>
</dbReference>
<feature type="region of interest" description="Disordered" evidence="9">
    <location>
        <begin position="1351"/>
        <end position="1447"/>
    </location>
</feature>
<keyword evidence="10" id="KW-1133">Transmembrane helix</keyword>
<feature type="compositionally biased region" description="Low complexity" evidence="9">
    <location>
        <begin position="1437"/>
        <end position="1447"/>
    </location>
</feature>
<feature type="compositionally biased region" description="Polar residues" evidence="9">
    <location>
        <begin position="1289"/>
        <end position="1304"/>
    </location>
</feature>
<feature type="region of interest" description="Disordered" evidence="9">
    <location>
        <begin position="436"/>
        <end position="471"/>
    </location>
</feature>
<keyword evidence="4" id="KW-0964">Secreted</keyword>
<dbReference type="InterPro" id="IPR003959">
    <property type="entry name" value="ATPase_AAA_core"/>
</dbReference>
<accession>A0AAD6NHY4</accession>
<feature type="compositionally biased region" description="Polar residues" evidence="9">
    <location>
        <begin position="1378"/>
        <end position="1398"/>
    </location>
</feature>
<comment type="caution">
    <text evidence="12">The sequence shown here is derived from an EMBL/GenBank/DDBJ whole genome shotgun (WGS) entry which is preliminary data.</text>
</comment>
<feature type="compositionally biased region" description="Polar residues" evidence="9">
    <location>
        <begin position="874"/>
        <end position="888"/>
    </location>
</feature>
<dbReference type="GO" id="GO:0005576">
    <property type="term" value="C:extracellular region"/>
    <property type="evidence" value="ECO:0007669"/>
    <property type="project" value="UniProtKB-SubCell"/>
</dbReference>
<evidence type="ECO:0000313" key="12">
    <source>
        <dbReference type="EMBL" id="KAJ6257243.1"/>
    </source>
</evidence>
<feature type="region of interest" description="Disordered" evidence="9">
    <location>
        <begin position="1228"/>
        <end position="1304"/>
    </location>
</feature>
<keyword evidence="10" id="KW-0812">Transmembrane</keyword>
<protein>
    <recommendedName>
        <fullName evidence="11">AAA+ ATPase domain-containing protein</fullName>
    </recommendedName>
</protein>
<evidence type="ECO:0000256" key="9">
    <source>
        <dbReference type="SAM" id="MobiDB-lite"/>
    </source>
</evidence>
<feature type="compositionally biased region" description="Pro residues" evidence="9">
    <location>
        <begin position="1264"/>
        <end position="1283"/>
    </location>
</feature>
<keyword evidence="5" id="KW-0325">Glycoprotein</keyword>
<evidence type="ECO:0000256" key="4">
    <source>
        <dbReference type="ARBA" id="ARBA00022525"/>
    </source>
</evidence>
<feature type="compositionally biased region" description="Basic and acidic residues" evidence="9">
    <location>
        <begin position="110"/>
        <end position="124"/>
    </location>
</feature>
<keyword evidence="7" id="KW-1015">Disulfide bond</keyword>
<dbReference type="GO" id="GO:0016887">
    <property type="term" value="F:ATP hydrolysis activity"/>
    <property type="evidence" value="ECO:0007669"/>
    <property type="project" value="InterPro"/>
</dbReference>
<dbReference type="InterPro" id="IPR008427">
    <property type="entry name" value="Extracellular_membr_CFEM_dom"/>
</dbReference>
<gene>
    <name evidence="12" type="ORF">Dda_8132</name>
</gene>
<dbReference type="InterPro" id="IPR003593">
    <property type="entry name" value="AAA+_ATPase"/>
</dbReference>
<dbReference type="Pfam" id="PF05730">
    <property type="entry name" value="CFEM"/>
    <property type="match status" value="1"/>
</dbReference>
<dbReference type="PANTHER" id="PTHR46411:SF1">
    <property type="entry name" value="FAMILY ATPASE, PUTATIVE (AFU_ORTHOLOGUE AFUA_7G05752)-RELATED"/>
    <property type="match status" value="1"/>
</dbReference>
<dbReference type="PANTHER" id="PTHR46411">
    <property type="entry name" value="FAMILY ATPASE, PUTATIVE-RELATED"/>
    <property type="match status" value="1"/>
</dbReference>
<dbReference type="SMART" id="SM00382">
    <property type="entry name" value="AAA"/>
    <property type="match status" value="1"/>
</dbReference>
<keyword evidence="8" id="KW-0449">Lipoprotein</keyword>
<dbReference type="InterPro" id="IPR054289">
    <property type="entry name" value="DUF7025"/>
</dbReference>
<feature type="domain" description="AAA+ ATPase" evidence="11">
    <location>
        <begin position="565"/>
        <end position="692"/>
    </location>
</feature>
<feature type="region of interest" description="Disordered" evidence="9">
    <location>
        <begin position="35"/>
        <end position="124"/>
    </location>
</feature>
<evidence type="ECO:0000256" key="8">
    <source>
        <dbReference type="ARBA" id="ARBA00023288"/>
    </source>
</evidence>
<dbReference type="Pfam" id="PF22942">
    <property type="entry name" value="DUF7025"/>
    <property type="match status" value="1"/>
</dbReference>
<keyword evidence="6" id="KW-0732">Signal</keyword>
<feature type="compositionally biased region" description="Polar residues" evidence="9">
    <location>
        <begin position="1416"/>
        <end position="1425"/>
    </location>
</feature>
<dbReference type="GO" id="GO:0005524">
    <property type="term" value="F:ATP binding"/>
    <property type="evidence" value="ECO:0007669"/>
    <property type="project" value="InterPro"/>
</dbReference>
<evidence type="ECO:0000256" key="1">
    <source>
        <dbReference type="ARBA" id="ARBA00004589"/>
    </source>
</evidence>
<feature type="compositionally biased region" description="Low complexity" evidence="9">
    <location>
        <begin position="78"/>
        <end position="91"/>
    </location>
</feature>
<feature type="compositionally biased region" description="Polar residues" evidence="9">
    <location>
        <begin position="457"/>
        <end position="471"/>
    </location>
</feature>
<dbReference type="Proteomes" id="UP001221413">
    <property type="component" value="Unassembled WGS sequence"/>
</dbReference>
<feature type="region of interest" description="Disordered" evidence="9">
    <location>
        <begin position="864"/>
        <end position="889"/>
    </location>
</feature>
<evidence type="ECO:0000256" key="7">
    <source>
        <dbReference type="ARBA" id="ARBA00023157"/>
    </source>
</evidence>
<feature type="transmembrane region" description="Helical" evidence="10">
    <location>
        <begin position="915"/>
        <end position="940"/>
    </location>
</feature>
<dbReference type="InterPro" id="IPR027417">
    <property type="entry name" value="P-loop_NTPase"/>
</dbReference>
<proteinExistence type="inferred from homology"/>
<comment type="similarity">
    <text evidence="3">Belongs to the RBT5 family.</text>
</comment>
<dbReference type="Gene3D" id="3.40.50.300">
    <property type="entry name" value="P-loop containing nucleotide triphosphate hydrolases"/>
    <property type="match status" value="1"/>
</dbReference>
<dbReference type="SUPFAM" id="SSF52540">
    <property type="entry name" value="P-loop containing nucleoside triphosphate hydrolases"/>
    <property type="match status" value="1"/>
</dbReference>
<feature type="compositionally biased region" description="Polar residues" evidence="9">
    <location>
        <begin position="38"/>
        <end position="50"/>
    </location>
</feature>
<evidence type="ECO:0000256" key="3">
    <source>
        <dbReference type="ARBA" id="ARBA00010031"/>
    </source>
</evidence>
<comment type="subcellular location">
    <subcellularLocation>
        <location evidence="1">Membrane</location>
        <topology evidence="1">Lipid-anchor</topology>
        <topology evidence="1">GPI-anchor</topology>
    </subcellularLocation>
    <subcellularLocation>
        <location evidence="2">Secreted</location>
    </subcellularLocation>
</comment>
<feature type="region of interest" description="Disordered" evidence="9">
    <location>
        <begin position="1153"/>
        <end position="1191"/>
    </location>
</feature>
<evidence type="ECO:0000259" key="11">
    <source>
        <dbReference type="SMART" id="SM00382"/>
    </source>
</evidence>
<evidence type="ECO:0000256" key="2">
    <source>
        <dbReference type="ARBA" id="ARBA00004613"/>
    </source>
</evidence>
<evidence type="ECO:0000256" key="10">
    <source>
        <dbReference type="SAM" id="Phobius"/>
    </source>
</evidence>
<feature type="compositionally biased region" description="Polar residues" evidence="9">
    <location>
        <begin position="1154"/>
        <end position="1164"/>
    </location>
</feature>
<evidence type="ECO:0000313" key="13">
    <source>
        <dbReference type="Proteomes" id="UP001221413"/>
    </source>
</evidence>
<evidence type="ECO:0000256" key="5">
    <source>
        <dbReference type="ARBA" id="ARBA00022622"/>
    </source>
</evidence>
<dbReference type="GO" id="GO:0098552">
    <property type="term" value="C:side of membrane"/>
    <property type="evidence" value="ECO:0007669"/>
    <property type="project" value="UniProtKB-KW"/>
</dbReference>
<dbReference type="EMBL" id="JAQGDS010000011">
    <property type="protein sequence ID" value="KAJ6257243.1"/>
    <property type="molecule type" value="Genomic_DNA"/>
</dbReference>
<reference evidence="12" key="1">
    <citation type="submission" date="2023-01" db="EMBL/GenBank/DDBJ databases">
        <title>The chitinases involved in constricting ring structure development in the nematode-trapping fungus Drechslerella dactyloides.</title>
        <authorList>
            <person name="Wang R."/>
            <person name="Zhang L."/>
            <person name="Tang P."/>
            <person name="Li S."/>
            <person name="Liang L."/>
        </authorList>
    </citation>
    <scope>NUCLEOTIDE SEQUENCE</scope>
    <source>
        <strain evidence="12">YMF1.00031</strain>
    </source>
</reference>
<name>A0AAD6NHY4_DREDA</name>
<keyword evidence="10" id="KW-0472">Membrane</keyword>